<reference evidence="3" key="1">
    <citation type="journal article" date="2024" name="IScience">
        <title>Strigolactones Initiate the Formation of Haustorium-like Structures in Castilleja.</title>
        <authorList>
            <person name="Buerger M."/>
            <person name="Peterson D."/>
            <person name="Chory J."/>
        </authorList>
    </citation>
    <scope>NUCLEOTIDE SEQUENCE [LARGE SCALE GENOMIC DNA]</scope>
</reference>
<dbReference type="PANTHER" id="PTHR31642:SF259">
    <property type="entry name" value="PROTEIN ECERIFERUM 2"/>
    <property type="match status" value="1"/>
</dbReference>
<dbReference type="PANTHER" id="PTHR31642">
    <property type="entry name" value="TRICHOTHECENE 3-O-ACETYLTRANSFERASE"/>
    <property type="match status" value="1"/>
</dbReference>
<dbReference type="AlphaFoldDB" id="A0ABD3BQ61"/>
<evidence type="ECO:0000256" key="1">
    <source>
        <dbReference type="ARBA" id="ARBA00009861"/>
    </source>
</evidence>
<gene>
    <name evidence="2" type="ORF">CASFOL_034510</name>
</gene>
<name>A0ABD3BQ61_9LAMI</name>
<dbReference type="EMBL" id="JAVIJP010000066">
    <property type="protein sequence ID" value="KAL3619598.1"/>
    <property type="molecule type" value="Genomic_DNA"/>
</dbReference>
<dbReference type="InterPro" id="IPR050317">
    <property type="entry name" value="Plant_Fungal_Acyltransferase"/>
</dbReference>
<sequence>MSHFNSSPLLTSNFQYLQQMESESLISEIKLSTVVPASITEEDKAHHQFTAMDLAMKLHYINTVHFFGGDAAAGLSIQDLKAPMFPWLQLYYPICGRIRRHDGGRPFIKCNDSGVRIVEAKCSKTVEEWLAVIDSVDYHRQLVYHQPLMEHELGFTPLVFLQITRFKCGGISLGMRWAHILGDAFSASECINTWSRIMSNQNVPSSHRINSPTTIQQLATSPSSCRSLKLLDPPLGDNWLTPNNFQMQTHTFHISEKKLSNLLTKNKYKVTPFEVISAVIWKSIAKTRGNKIIIVCKKSDKLDYDLLGNTHQVIGTVEAKEIEVIRDVDFLEIAKMIGEDFVDETNVIEKQVEEGSGNGDFVVYGSNLTFVDLEEVKLWGLEINGRGPIFANVSIGGVGDGGSVVVVKNGGGITVNAILRDYELEHLKYELRVEYDIL</sequence>
<proteinExistence type="inferred from homology"/>
<comment type="similarity">
    <text evidence="1">Belongs to the plant acyltransferase family.</text>
</comment>
<comment type="caution">
    <text evidence="2">The sequence shown here is derived from an EMBL/GenBank/DDBJ whole genome shotgun (WGS) entry which is preliminary data.</text>
</comment>
<evidence type="ECO:0000313" key="2">
    <source>
        <dbReference type="EMBL" id="KAL3619598.1"/>
    </source>
</evidence>
<keyword evidence="3" id="KW-1185">Reference proteome</keyword>
<dbReference type="Gene3D" id="3.30.559.10">
    <property type="entry name" value="Chloramphenicol acetyltransferase-like domain"/>
    <property type="match status" value="2"/>
</dbReference>
<evidence type="ECO:0000313" key="3">
    <source>
        <dbReference type="Proteomes" id="UP001632038"/>
    </source>
</evidence>
<dbReference type="Pfam" id="PF02458">
    <property type="entry name" value="Transferase"/>
    <property type="match status" value="1"/>
</dbReference>
<dbReference type="InterPro" id="IPR023213">
    <property type="entry name" value="CAT-like_dom_sf"/>
</dbReference>
<dbReference type="Proteomes" id="UP001632038">
    <property type="component" value="Unassembled WGS sequence"/>
</dbReference>
<protein>
    <submittedName>
        <fullName evidence="2">Uncharacterized protein</fullName>
    </submittedName>
</protein>
<accession>A0ABD3BQ61</accession>
<organism evidence="2 3">
    <name type="scientific">Castilleja foliolosa</name>
    <dbReference type="NCBI Taxonomy" id="1961234"/>
    <lineage>
        <taxon>Eukaryota</taxon>
        <taxon>Viridiplantae</taxon>
        <taxon>Streptophyta</taxon>
        <taxon>Embryophyta</taxon>
        <taxon>Tracheophyta</taxon>
        <taxon>Spermatophyta</taxon>
        <taxon>Magnoliopsida</taxon>
        <taxon>eudicotyledons</taxon>
        <taxon>Gunneridae</taxon>
        <taxon>Pentapetalae</taxon>
        <taxon>asterids</taxon>
        <taxon>lamiids</taxon>
        <taxon>Lamiales</taxon>
        <taxon>Orobanchaceae</taxon>
        <taxon>Pedicularideae</taxon>
        <taxon>Castillejinae</taxon>
        <taxon>Castilleja</taxon>
    </lineage>
</organism>